<keyword evidence="1" id="KW-0812">Transmembrane</keyword>
<evidence type="ECO:0000256" key="1">
    <source>
        <dbReference type="SAM" id="Phobius"/>
    </source>
</evidence>
<proteinExistence type="predicted"/>
<dbReference type="InterPro" id="IPR052354">
    <property type="entry name" value="Cell_Wall_Dynamics_Protein"/>
</dbReference>
<dbReference type="Gene3D" id="2.30.30.40">
    <property type="entry name" value="SH3 Domains"/>
    <property type="match status" value="2"/>
</dbReference>
<name>A0A5N7J2I3_9CLOT</name>
<dbReference type="AlphaFoldDB" id="A0A5N7J2I3"/>
<dbReference type="SMART" id="SM00287">
    <property type="entry name" value="SH3b"/>
    <property type="match status" value="2"/>
</dbReference>
<dbReference type="RefSeq" id="WP_152752527.1">
    <property type="nucleotide sequence ID" value="NZ_SPSE01000033.1"/>
</dbReference>
<reference evidence="3 4" key="1">
    <citation type="journal article" date="2019" name="Lett. Appl. Microbiol.">
        <title>A case of 'blown pack' spoilage of vacuum-packaged pork likely associated with Clostridium estertheticum in Canada.</title>
        <authorList>
            <person name="Zhang P."/>
            <person name="Ward P."/>
            <person name="McMullen L.M."/>
            <person name="Yang X."/>
        </authorList>
    </citation>
    <scope>NUCLEOTIDE SEQUENCE [LARGE SCALE GENOMIC DNA]</scope>
    <source>
        <strain evidence="3 4">MA19</strain>
    </source>
</reference>
<evidence type="ECO:0000313" key="4">
    <source>
        <dbReference type="Proteomes" id="UP000342249"/>
    </source>
</evidence>
<keyword evidence="1" id="KW-1133">Transmembrane helix</keyword>
<dbReference type="PANTHER" id="PTHR34408">
    <property type="entry name" value="FAMILY PROTEIN, PUTATIVE-RELATED"/>
    <property type="match status" value="1"/>
</dbReference>
<gene>
    <name evidence="3" type="ORF">E4V82_12340</name>
</gene>
<dbReference type="Proteomes" id="UP000342249">
    <property type="component" value="Unassembled WGS sequence"/>
</dbReference>
<feature type="transmembrane region" description="Helical" evidence="1">
    <location>
        <begin position="20"/>
        <end position="40"/>
    </location>
</feature>
<dbReference type="PROSITE" id="PS51781">
    <property type="entry name" value="SH3B"/>
    <property type="match status" value="2"/>
</dbReference>
<dbReference type="PANTHER" id="PTHR34408:SF1">
    <property type="entry name" value="GLYCOSYL HYDROLASE FAMILY 19 DOMAIN-CONTAINING PROTEIN HI_1415"/>
    <property type="match status" value="1"/>
</dbReference>
<dbReference type="EMBL" id="SPSF01000032">
    <property type="protein sequence ID" value="MPQ62893.1"/>
    <property type="molecule type" value="Genomic_DNA"/>
</dbReference>
<evidence type="ECO:0000259" key="2">
    <source>
        <dbReference type="PROSITE" id="PS51781"/>
    </source>
</evidence>
<dbReference type="Pfam" id="PF08239">
    <property type="entry name" value="SH3_3"/>
    <property type="match status" value="2"/>
</dbReference>
<dbReference type="InterPro" id="IPR003646">
    <property type="entry name" value="SH3-like_bac-type"/>
</dbReference>
<protein>
    <submittedName>
        <fullName evidence="3">SH3 domain-containing protein</fullName>
    </submittedName>
</protein>
<feature type="domain" description="SH3b" evidence="2">
    <location>
        <begin position="136"/>
        <end position="202"/>
    </location>
</feature>
<accession>A0A5N7J2I3</accession>
<comment type="caution">
    <text evidence="3">The sequence shown here is derived from an EMBL/GenBank/DDBJ whole genome shotgun (WGS) entry which is preliminary data.</text>
</comment>
<keyword evidence="1" id="KW-0472">Membrane</keyword>
<sequence>MKNIKLLTQLKKASLKKKVVVATTIMGIALVSIGINNVNYNSSTSSANKYVQVLGSVVKQPVVAKIQYGVTTSIVNIRTGASTTSSIQGKLANKTEIKILEKKGDFYKVSYSGKTGYVSSQYVKITAKPAAIVTSQTVSKVQDGVTTSIVNIRTGASITSSIQGKLANKTKVEIMGKVGSFYKISYSGKTGYVSNQYVKITTK</sequence>
<evidence type="ECO:0000313" key="3">
    <source>
        <dbReference type="EMBL" id="MPQ62893.1"/>
    </source>
</evidence>
<organism evidence="3 4">
    <name type="scientific">Clostridium estertheticum</name>
    <dbReference type="NCBI Taxonomy" id="238834"/>
    <lineage>
        <taxon>Bacteria</taxon>
        <taxon>Bacillati</taxon>
        <taxon>Bacillota</taxon>
        <taxon>Clostridia</taxon>
        <taxon>Eubacteriales</taxon>
        <taxon>Clostridiaceae</taxon>
        <taxon>Clostridium</taxon>
    </lineage>
</organism>
<feature type="domain" description="SH3b" evidence="2">
    <location>
        <begin position="65"/>
        <end position="127"/>
    </location>
</feature>